<gene>
    <name evidence="2" type="ORF">EV684_101408</name>
</gene>
<organism evidence="2 3">
    <name type="scientific">Rubrivivax gelatinosus</name>
    <name type="common">Rhodocyclus gelatinosus</name>
    <name type="synonym">Rhodopseudomonas gelatinosa</name>
    <dbReference type="NCBI Taxonomy" id="28068"/>
    <lineage>
        <taxon>Bacteria</taxon>
        <taxon>Pseudomonadati</taxon>
        <taxon>Pseudomonadota</taxon>
        <taxon>Betaproteobacteria</taxon>
        <taxon>Burkholderiales</taxon>
        <taxon>Sphaerotilaceae</taxon>
        <taxon>Rubrivivax</taxon>
    </lineage>
</organism>
<dbReference type="EMBL" id="SLXD01000001">
    <property type="protein sequence ID" value="TCP05536.1"/>
    <property type="molecule type" value="Genomic_DNA"/>
</dbReference>
<sequence length="124" mass="13612">MQAKQSNLESEMSQAVMSNPHQQAPWEWAVAPATAMRLPAVNQPRWLVVSEGRVWLTRSGAGPYEADVWLSAGDRHELPCGSEWVIEGWPSAQVELLEAPCKTPARAPARPGRWHAPWGAAHAA</sequence>
<evidence type="ECO:0000256" key="1">
    <source>
        <dbReference type="SAM" id="MobiDB-lite"/>
    </source>
</evidence>
<accession>A0A4R2MQT4</accession>
<feature type="region of interest" description="Disordered" evidence="1">
    <location>
        <begin position="1"/>
        <end position="20"/>
    </location>
</feature>
<comment type="caution">
    <text evidence="2">The sequence shown here is derived from an EMBL/GenBank/DDBJ whole genome shotgun (WGS) entry which is preliminary data.</text>
</comment>
<dbReference type="Pfam" id="PF11142">
    <property type="entry name" value="DUF2917"/>
    <property type="match status" value="1"/>
</dbReference>
<protein>
    <submittedName>
        <fullName evidence="2">DUF2917 family protein</fullName>
    </submittedName>
</protein>
<dbReference type="AlphaFoldDB" id="A0A4R2MQT4"/>
<proteinExistence type="predicted"/>
<dbReference type="Proteomes" id="UP000295106">
    <property type="component" value="Unassembled WGS sequence"/>
</dbReference>
<feature type="region of interest" description="Disordered" evidence="1">
    <location>
        <begin position="105"/>
        <end position="124"/>
    </location>
</feature>
<name>A0A4R2MQT4_RUBGE</name>
<dbReference type="InterPro" id="IPR021317">
    <property type="entry name" value="DUF2917"/>
</dbReference>
<reference evidence="2 3" key="1">
    <citation type="submission" date="2019-03" db="EMBL/GenBank/DDBJ databases">
        <title>Genomic Encyclopedia of Type Strains, Phase IV (KMG-IV): sequencing the most valuable type-strain genomes for metagenomic binning, comparative biology and taxonomic classification.</title>
        <authorList>
            <person name="Goeker M."/>
        </authorList>
    </citation>
    <scope>NUCLEOTIDE SEQUENCE [LARGE SCALE GENOMIC DNA]</scope>
    <source>
        <strain evidence="2 3">DSM 1709</strain>
    </source>
</reference>
<evidence type="ECO:0000313" key="2">
    <source>
        <dbReference type="EMBL" id="TCP05536.1"/>
    </source>
</evidence>
<evidence type="ECO:0000313" key="3">
    <source>
        <dbReference type="Proteomes" id="UP000295106"/>
    </source>
</evidence>